<dbReference type="eggNOG" id="COG3920">
    <property type="taxonomic scope" value="Bacteria"/>
</dbReference>
<dbReference type="STRING" id="287986.DV20_29960"/>
<dbReference type="Proteomes" id="UP000027345">
    <property type="component" value="Unassembled WGS sequence"/>
</dbReference>
<evidence type="ECO:0000256" key="1">
    <source>
        <dbReference type="ARBA" id="ARBA00022527"/>
    </source>
</evidence>
<dbReference type="PANTHER" id="PTHR35526">
    <property type="entry name" value="ANTI-SIGMA-F FACTOR RSBW-RELATED"/>
    <property type="match status" value="1"/>
</dbReference>
<dbReference type="EMBL" id="JMQI01000062">
    <property type="protein sequence ID" value="KDN18817.1"/>
    <property type="molecule type" value="Genomic_DNA"/>
</dbReference>
<keyword evidence="1" id="KW-0723">Serine/threonine-protein kinase</keyword>
<keyword evidence="3" id="KW-0808">Transferase</keyword>
<organism evidence="3 4">
    <name type="scientific">Amycolatopsis rifamycinica</name>
    <dbReference type="NCBI Taxonomy" id="287986"/>
    <lineage>
        <taxon>Bacteria</taxon>
        <taxon>Bacillati</taxon>
        <taxon>Actinomycetota</taxon>
        <taxon>Actinomycetes</taxon>
        <taxon>Pseudonocardiales</taxon>
        <taxon>Pseudonocardiaceae</taxon>
        <taxon>Amycolatopsis</taxon>
    </lineage>
</organism>
<protein>
    <submittedName>
        <fullName evidence="3">Histidine kinase</fullName>
    </submittedName>
</protein>
<gene>
    <name evidence="3" type="ORF">DV20_29960</name>
</gene>
<dbReference type="Gene3D" id="3.30.565.10">
    <property type="entry name" value="Histidine kinase-like ATPase, C-terminal domain"/>
    <property type="match status" value="1"/>
</dbReference>
<evidence type="ECO:0000259" key="2">
    <source>
        <dbReference type="Pfam" id="PF13581"/>
    </source>
</evidence>
<dbReference type="SUPFAM" id="SSF55874">
    <property type="entry name" value="ATPase domain of HSP90 chaperone/DNA topoisomerase II/histidine kinase"/>
    <property type="match status" value="1"/>
</dbReference>
<dbReference type="InterPro" id="IPR050267">
    <property type="entry name" value="Anti-sigma-factor_SerPK"/>
</dbReference>
<dbReference type="GO" id="GO:0004674">
    <property type="term" value="F:protein serine/threonine kinase activity"/>
    <property type="evidence" value="ECO:0007669"/>
    <property type="project" value="UniProtKB-KW"/>
</dbReference>
<sequence length="156" mass="16429">MHLHQAGGGFCISRRRVRIEQACGVTIPAPLTAECVLTASAHGLAAARRFTRLALLAWTDGAAVDDALLVVTELATNALRHGGGHPVLRLSVDDTDVRIEVFDDNPAPPVRRPAGADGGWGLALVDRLASMRGTERHGRGKVVWCVLPATSAELAG</sequence>
<dbReference type="OrthoDB" id="3476098at2"/>
<evidence type="ECO:0000313" key="4">
    <source>
        <dbReference type="Proteomes" id="UP000027345"/>
    </source>
</evidence>
<keyword evidence="4" id="KW-1185">Reference proteome</keyword>
<accession>A0A066TYZ5</accession>
<feature type="domain" description="Histidine kinase/HSP90-like ATPase" evidence="2">
    <location>
        <begin position="42"/>
        <end position="144"/>
    </location>
</feature>
<comment type="caution">
    <text evidence="3">The sequence shown here is derived from an EMBL/GenBank/DDBJ whole genome shotgun (WGS) entry which is preliminary data.</text>
</comment>
<proteinExistence type="predicted"/>
<name>A0A066TYZ5_9PSEU</name>
<dbReference type="PANTHER" id="PTHR35526:SF3">
    <property type="entry name" value="ANTI-SIGMA-F FACTOR RSBW"/>
    <property type="match status" value="1"/>
</dbReference>
<keyword evidence="3" id="KW-0418">Kinase</keyword>
<dbReference type="InterPro" id="IPR003594">
    <property type="entry name" value="HATPase_dom"/>
</dbReference>
<dbReference type="CDD" id="cd16936">
    <property type="entry name" value="HATPase_RsbW-like"/>
    <property type="match status" value="1"/>
</dbReference>
<reference evidence="3 4" key="1">
    <citation type="submission" date="2014-05" db="EMBL/GenBank/DDBJ databases">
        <title>Draft genome sequence of Amycolatopsis rifamycinica DSM 46095.</title>
        <authorList>
            <person name="Lal R."/>
            <person name="Saxena A."/>
            <person name="Kumari R."/>
            <person name="Mukherjee U."/>
            <person name="Singh P."/>
            <person name="Sangwan N."/>
            <person name="Mahato N.K."/>
        </authorList>
    </citation>
    <scope>NUCLEOTIDE SEQUENCE [LARGE SCALE GENOMIC DNA]</scope>
    <source>
        <strain evidence="3 4">DSM 46095</strain>
    </source>
</reference>
<dbReference type="InterPro" id="IPR036890">
    <property type="entry name" value="HATPase_C_sf"/>
</dbReference>
<dbReference type="Pfam" id="PF13581">
    <property type="entry name" value="HATPase_c_2"/>
    <property type="match status" value="1"/>
</dbReference>
<evidence type="ECO:0000313" key="3">
    <source>
        <dbReference type="EMBL" id="KDN18817.1"/>
    </source>
</evidence>
<dbReference type="AlphaFoldDB" id="A0A066TYZ5"/>